<dbReference type="EMBL" id="JACPHQ010000042">
    <property type="protein sequence ID" value="MBI2466165.1"/>
    <property type="molecule type" value="Genomic_DNA"/>
</dbReference>
<comment type="caution">
    <text evidence="2">The sequence shown here is derived from an EMBL/GenBank/DDBJ whole genome shotgun (WGS) entry which is preliminary data.</text>
</comment>
<dbReference type="Proteomes" id="UP000709672">
    <property type="component" value="Unassembled WGS sequence"/>
</dbReference>
<feature type="transmembrane region" description="Helical" evidence="1">
    <location>
        <begin position="83"/>
        <end position="101"/>
    </location>
</feature>
<proteinExistence type="predicted"/>
<name>A0A931YE28_9BACT</name>
<accession>A0A931YE28</accession>
<evidence type="ECO:0000313" key="2">
    <source>
        <dbReference type="EMBL" id="MBI2466165.1"/>
    </source>
</evidence>
<evidence type="ECO:0000313" key="3">
    <source>
        <dbReference type="Proteomes" id="UP000709672"/>
    </source>
</evidence>
<reference evidence="2" key="1">
    <citation type="submission" date="2020-07" db="EMBL/GenBank/DDBJ databases">
        <title>Huge and variable diversity of episymbiotic CPR bacteria and DPANN archaea in groundwater ecosystems.</title>
        <authorList>
            <person name="He C.Y."/>
            <person name="Keren R."/>
            <person name="Whittaker M."/>
            <person name="Farag I.F."/>
            <person name="Doudna J."/>
            <person name="Cate J.H.D."/>
            <person name="Banfield J.F."/>
        </authorList>
    </citation>
    <scope>NUCLEOTIDE SEQUENCE</scope>
    <source>
        <strain evidence="2">NC_groundwater_418_Ag_B-0.1um_45_10</strain>
    </source>
</reference>
<keyword evidence="1" id="KW-0472">Membrane</keyword>
<organism evidence="2 3">
    <name type="scientific">Candidatus Sungiibacteriota bacterium</name>
    <dbReference type="NCBI Taxonomy" id="2750080"/>
    <lineage>
        <taxon>Bacteria</taxon>
        <taxon>Candidatus Sungiibacteriota</taxon>
    </lineage>
</organism>
<keyword evidence="1" id="KW-1133">Transmembrane helix</keyword>
<feature type="transmembrane region" description="Helical" evidence="1">
    <location>
        <begin position="57"/>
        <end position="76"/>
    </location>
</feature>
<evidence type="ECO:0000256" key="1">
    <source>
        <dbReference type="SAM" id="Phobius"/>
    </source>
</evidence>
<gene>
    <name evidence="2" type="ORF">HYV66_02995</name>
</gene>
<keyword evidence="1" id="KW-0812">Transmembrane</keyword>
<sequence>MADAHAAARTSTRSVLEQRNLHTEVSDLLLGTKLSVETKAEKKDWLDDILEANPRKFLFVIVIVLVLTIITAAILGKSEIRKAGWAIALILIAFLVVNQIWKIAPTQQLANAAVSISAPTQRRIVVQIPPNNQLSNRVEVPRGWYFNIKRPGNISLVFDDGTVIKAPKGKPLNIGHPPSWGFRLKGDPGEAEMTVSPNKL</sequence>
<dbReference type="AlphaFoldDB" id="A0A931YE28"/>
<protein>
    <submittedName>
        <fullName evidence="2">Uncharacterized protein</fullName>
    </submittedName>
</protein>